<proteinExistence type="predicted"/>
<protein>
    <submittedName>
        <fullName evidence="1">Uncharacterized protein</fullName>
    </submittedName>
</protein>
<gene>
    <name evidence="1" type="ORF">RBWH47_03544</name>
</gene>
<organism evidence="1 2">
    <name type="scientific">Rhodopirellula baltica WH47</name>
    <dbReference type="NCBI Taxonomy" id="991778"/>
    <lineage>
        <taxon>Bacteria</taxon>
        <taxon>Pseudomonadati</taxon>
        <taxon>Planctomycetota</taxon>
        <taxon>Planctomycetia</taxon>
        <taxon>Pirellulales</taxon>
        <taxon>Pirellulaceae</taxon>
        <taxon>Rhodopirellula</taxon>
    </lineage>
</organism>
<dbReference type="EMBL" id="AFAR01000262">
    <property type="protein sequence ID" value="EGF24893.1"/>
    <property type="molecule type" value="Genomic_DNA"/>
</dbReference>
<reference evidence="1 2" key="1">
    <citation type="journal article" date="2013" name="Mar. Genomics">
        <title>Expression of sulfatases in Rhodopirellula baltica and the diversity of sulfatases in the genus Rhodopirellula.</title>
        <authorList>
            <person name="Wegner C.E."/>
            <person name="Richter-Heitmann T."/>
            <person name="Klindworth A."/>
            <person name="Klockow C."/>
            <person name="Richter M."/>
            <person name="Achstetter T."/>
            <person name="Glockner F.O."/>
            <person name="Harder J."/>
        </authorList>
    </citation>
    <scope>NUCLEOTIDE SEQUENCE [LARGE SCALE GENOMIC DNA]</scope>
    <source>
        <strain evidence="1 2">WH47</strain>
    </source>
</reference>
<evidence type="ECO:0000313" key="2">
    <source>
        <dbReference type="Proteomes" id="UP000006222"/>
    </source>
</evidence>
<name>F2AZL4_RHOBT</name>
<evidence type="ECO:0000313" key="1">
    <source>
        <dbReference type="EMBL" id="EGF24893.1"/>
    </source>
</evidence>
<sequence>MKLRVISNYGTEERTVSENATREQIVHTVDYLDWSGFHQVVLEKPNGDWLDVGGSLDPSDGLSIMYEESGNKHVVAEAPELPEELKHALLGYLAESDDWKQAYGWR</sequence>
<dbReference type="Proteomes" id="UP000006222">
    <property type="component" value="Unassembled WGS sequence"/>
</dbReference>
<dbReference type="AlphaFoldDB" id="F2AZL4"/>
<dbReference type="RefSeq" id="WP_007329074.1">
    <property type="nucleotide sequence ID" value="NZ_AFAR01000262.1"/>
</dbReference>
<dbReference type="PATRIC" id="fig|991778.3.peg.5474"/>
<comment type="caution">
    <text evidence="1">The sequence shown here is derived from an EMBL/GenBank/DDBJ whole genome shotgun (WGS) entry which is preliminary data.</text>
</comment>
<accession>F2AZL4</accession>